<dbReference type="EMBL" id="JANQDX010000016">
    <property type="protein sequence ID" value="KAL0909452.1"/>
    <property type="molecule type" value="Genomic_DNA"/>
</dbReference>
<dbReference type="Proteomes" id="UP001552299">
    <property type="component" value="Unassembled WGS sequence"/>
</dbReference>
<accession>A0ABD0U9K6</accession>
<gene>
    <name evidence="1" type="ORF">M5K25_020324</name>
</gene>
<comment type="caution">
    <text evidence="1">The sequence shown here is derived from an EMBL/GenBank/DDBJ whole genome shotgun (WGS) entry which is preliminary data.</text>
</comment>
<evidence type="ECO:0000313" key="2">
    <source>
        <dbReference type="Proteomes" id="UP001552299"/>
    </source>
</evidence>
<evidence type="ECO:0000313" key="1">
    <source>
        <dbReference type="EMBL" id="KAL0909452.1"/>
    </source>
</evidence>
<dbReference type="AlphaFoldDB" id="A0ABD0U9K6"/>
<protein>
    <submittedName>
        <fullName evidence="1">Uncharacterized protein</fullName>
    </submittedName>
</protein>
<keyword evidence="2" id="KW-1185">Reference proteome</keyword>
<reference evidence="1 2" key="1">
    <citation type="journal article" date="2024" name="Plant Biotechnol. J.">
        <title>Dendrobium thyrsiflorum genome and its molecular insights into genes involved in important horticultural traits.</title>
        <authorList>
            <person name="Chen B."/>
            <person name="Wang J.Y."/>
            <person name="Zheng P.J."/>
            <person name="Li K.L."/>
            <person name="Liang Y.M."/>
            <person name="Chen X.F."/>
            <person name="Zhang C."/>
            <person name="Zhao X."/>
            <person name="He X."/>
            <person name="Zhang G.Q."/>
            <person name="Liu Z.J."/>
            <person name="Xu Q."/>
        </authorList>
    </citation>
    <scope>NUCLEOTIDE SEQUENCE [LARGE SCALE GENOMIC DNA]</scope>
    <source>
        <strain evidence="1">GZMU011</strain>
    </source>
</reference>
<sequence>MIHVSRASQLPQRAKTFPFSSLRHLRLRRKSVGPRSRSNCSFPIPHLIVIRQILAETPKINNSLPT</sequence>
<organism evidence="1 2">
    <name type="scientific">Dendrobium thyrsiflorum</name>
    <name type="common">Pinecone-like raceme dendrobium</name>
    <name type="synonym">Orchid</name>
    <dbReference type="NCBI Taxonomy" id="117978"/>
    <lineage>
        <taxon>Eukaryota</taxon>
        <taxon>Viridiplantae</taxon>
        <taxon>Streptophyta</taxon>
        <taxon>Embryophyta</taxon>
        <taxon>Tracheophyta</taxon>
        <taxon>Spermatophyta</taxon>
        <taxon>Magnoliopsida</taxon>
        <taxon>Liliopsida</taxon>
        <taxon>Asparagales</taxon>
        <taxon>Orchidaceae</taxon>
        <taxon>Epidendroideae</taxon>
        <taxon>Malaxideae</taxon>
        <taxon>Dendrobiinae</taxon>
        <taxon>Dendrobium</taxon>
    </lineage>
</organism>
<name>A0ABD0U9K6_DENTH</name>
<proteinExistence type="predicted"/>